<feature type="domain" description="S5 DRBM" evidence="10">
    <location>
        <begin position="147"/>
        <end position="211"/>
    </location>
</feature>
<dbReference type="InterPro" id="IPR018192">
    <property type="entry name" value="Ribosomal_uS5_N_CS"/>
</dbReference>
<keyword evidence="5 8" id="KW-0687">Ribonucleoprotein</keyword>
<dbReference type="EMBL" id="JAHMUF010000011">
    <property type="protein sequence ID" value="KAG7193575.1"/>
    <property type="molecule type" value="Genomic_DNA"/>
</dbReference>
<evidence type="ECO:0000256" key="4">
    <source>
        <dbReference type="ARBA" id="ARBA00023128"/>
    </source>
</evidence>
<dbReference type="GO" id="GO:0005763">
    <property type="term" value="C:mitochondrial small ribosomal subunit"/>
    <property type="evidence" value="ECO:0007669"/>
    <property type="project" value="UniProtKB-ARBA"/>
</dbReference>
<organism evidence="11 12">
    <name type="scientific">Scheffersomyces spartinae</name>
    <dbReference type="NCBI Taxonomy" id="45513"/>
    <lineage>
        <taxon>Eukaryota</taxon>
        <taxon>Fungi</taxon>
        <taxon>Dikarya</taxon>
        <taxon>Ascomycota</taxon>
        <taxon>Saccharomycotina</taxon>
        <taxon>Pichiomycetes</taxon>
        <taxon>Debaryomycetaceae</taxon>
        <taxon>Scheffersomyces</taxon>
    </lineage>
</organism>
<dbReference type="InterPro" id="IPR000851">
    <property type="entry name" value="Ribosomal_uS5"/>
</dbReference>
<dbReference type="FunFam" id="3.30.230.10:FF:000041">
    <property type="entry name" value="37S ribosomal protein S5"/>
    <property type="match status" value="1"/>
</dbReference>
<dbReference type="PROSITE" id="PS50881">
    <property type="entry name" value="S5_DSRBD"/>
    <property type="match status" value="1"/>
</dbReference>
<evidence type="ECO:0000313" key="11">
    <source>
        <dbReference type="EMBL" id="KAG7193575.1"/>
    </source>
</evidence>
<comment type="function">
    <text evidence="6">Component of the mitochondrial ribosome (mitoribosome), a dedicated translation machinery responsible for the synthesis of mitochondrial genome-encoded proteins, including at least some of the essential transmembrane subunits of the mitochondrial respiratory chain. The mitoribosomes are attached to the mitochondrial inner membrane and translation products are cotranslationally integrated into the membrane.</text>
</comment>
<evidence type="ECO:0000256" key="7">
    <source>
        <dbReference type="ARBA" id="ARBA00039335"/>
    </source>
</evidence>
<evidence type="ECO:0000256" key="8">
    <source>
        <dbReference type="PROSITE-ProRule" id="PRU00268"/>
    </source>
</evidence>
<evidence type="ECO:0000256" key="3">
    <source>
        <dbReference type="ARBA" id="ARBA00022980"/>
    </source>
</evidence>
<evidence type="ECO:0000259" key="10">
    <source>
        <dbReference type="PROSITE" id="PS50881"/>
    </source>
</evidence>
<dbReference type="GO" id="GO:0003723">
    <property type="term" value="F:RNA binding"/>
    <property type="evidence" value="ECO:0007669"/>
    <property type="project" value="InterPro"/>
</dbReference>
<dbReference type="Proteomes" id="UP000790833">
    <property type="component" value="Unassembled WGS sequence"/>
</dbReference>
<dbReference type="GeneID" id="66114018"/>
<dbReference type="InterPro" id="IPR014721">
    <property type="entry name" value="Ribsml_uS5_D2-typ_fold_subgr"/>
</dbReference>
<evidence type="ECO:0000256" key="5">
    <source>
        <dbReference type="ARBA" id="ARBA00023274"/>
    </source>
</evidence>
<dbReference type="Pfam" id="PF00333">
    <property type="entry name" value="Ribosomal_S5"/>
    <property type="match status" value="1"/>
</dbReference>
<dbReference type="Gene3D" id="3.30.230.10">
    <property type="match status" value="1"/>
</dbReference>
<gene>
    <name evidence="11" type="primary">MRPS5</name>
    <name evidence="11" type="ORF">KQ657_000644</name>
</gene>
<comment type="caution">
    <text evidence="11">The sequence shown here is derived from an EMBL/GenBank/DDBJ whole genome shotgun (WGS) entry which is preliminary data.</text>
</comment>
<reference evidence="11" key="1">
    <citation type="submission" date="2021-03" db="EMBL/GenBank/DDBJ databases">
        <authorList>
            <person name="Palmer J.M."/>
        </authorList>
    </citation>
    <scope>NUCLEOTIDE SEQUENCE</scope>
    <source>
        <strain evidence="11">ARV_011</strain>
    </source>
</reference>
<protein>
    <recommendedName>
        <fullName evidence="7">Small ribosomal subunit protein uS5m</fullName>
    </recommendedName>
</protein>
<evidence type="ECO:0000256" key="2">
    <source>
        <dbReference type="ARBA" id="ARBA00008945"/>
    </source>
</evidence>
<evidence type="ECO:0000313" key="12">
    <source>
        <dbReference type="Proteomes" id="UP000790833"/>
    </source>
</evidence>
<comment type="subcellular location">
    <subcellularLocation>
        <location evidence="1">Mitochondrion</location>
    </subcellularLocation>
</comment>
<dbReference type="SUPFAM" id="SSF54211">
    <property type="entry name" value="Ribosomal protein S5 domain 2-like"/>
    <property type="match status" value="1"/>
</dbReference>
<dbReference type="InterPro" id="IPR005324">
    <property type="entry name" value="Ribosomal_uS5_C"/>
</dbReference>
<dbReference type="PANTHER" id="PTHR48277:SF1">
    <property type="entry name" value="MITOCHONDRIAL RIBOSOMAL PROTEIN S5"/>
    <property type="match status" value="1"/>
</dbReference>
<dbReference type="SUPFAM" id="SSF54768">
    <property type="entry name" value="dsRNA-binding domain-like"/>
    <property type="match status" value="1"/>
</dbReference>
<keyword evidence="12" id="KW-1185">Reference proteome</keyword>
<evidence type="ECO:0000256" key="9">
    <source>
        <dbReference type="RuleBase" id="RU003823"/>
    </source>
</evidence>
<keyword evidence="3 8" id="KW-0689">Ribosomal protein</keyword>
<dbReference type="InterPro" id="IPR013810">
    <property type="entry name" value="Ribosomal_uS5_N"/>
</dbReference>
<comment type="similarity">
    <text evidence="2 9">Belongs to the universal ribosomal protein uS5 family.</text>
</comment>
<name>A0A9P8AIB9_9ASCO</name>
<dbReference type="GO" id="GO:0003735">
    <property type="term" value="F:structural constituent of ribosome"/>
    <property type="evidence" value="ECO:0007669"/>
    <property type="project" value="UniProtKB-UniRule"/>
</dbReference>
<dbReference type="AlphaFoldDB" id="A0A9P8AIB9"/>
<sequence length="309" mass="34588">MENEAAKAAANEGSSKADKHLDFLTKFYTPELLQSIKITESLIDPETYLELRKKGHNAKSRVPPSNLDSDYAMQDPEYQEPIVYPNQTKGHAPFPPIPQIVSPDRHDLVLRFKPNVGKHKPPMMNTGEIAQGLAKLTGLDATYIRRLYVRPLLMKRTSNQTAKGKIPSFYALTVVGDKNGMIGLGEGSSRDGVRSALVKAHWNAVTNLTPINRYEDRTILGDFEHKFHAVHLHMKSAPPGFGLRVNKYLFEMCVAAGIKDLRGKIYRSRNPMNVCKGFLEALTKQKSLEELAVGRGKKLVDLKKVYYSA</sequence>
<dbReference type="OrthoDB" id="309483at2759"/>
<dbReference type="Pfam" id="PF03719">
    <property type="entry name" value="Ribosomal_S5_C"/>
    <property type="match status" value="1"/>
</dbReference>
<dbReference type="InterPro" id="IPR020568">
    <property type="entry name" value="Ribosomal_Su5_D2-typ_SF"/>
</dbReference>
<accession>A0A9P8AIB9</accession>
<keyword evidence="4" id="KW-0496">Mitochondrion</keyword>
<dbReference type="PANTHER" id="PTHR48277">
    <property type="entry name" value="MITOCHONDRIAL RIBOSOMAL PROTEIN S5"/>
    <property type="match status" value="1"/>
</dbReference>
<evidence type="ECO:0000256" key="6">
    <source>
        <dbReference type="ARBA" id="ARBA00037226"/>
    </source>
</evidence>
<evidence type="ECO:0000256" key="1">
    <source>
        <dbReference type="ARBA" id="ARBA00004173"/>
    </source>
</evidence>
<dbReference type="PROSITE" id="PS00585">
    <property type="entry name" value="RIBOSOMAL_S5"/>
    <property type="match status" value="1"/>
</dbReference>
<dbReference type="GO" id="GO:0006412">
    <property type="term" value="P:translation"/>
    <property type="evidence" value="ECO:0007669"/>
    <property type="project" value="InterPro"/>
</dbReference>
<dbReference type="RefSeq" id="XP_043049123.1">
    <property type="nucleotide sequence ID" value="XM_043191480.1"/>
</dbReference>
<proteinExistence type="inferred from homology"/>
<dbReference type="Gene3D" id="3.30.160.20">
    <property type="match status" value="1"/>
</dbReference>
<dbReference type="FunFam" id="3.30.160.20:FF:000022">
    <property type="entry name" value="28S ribosomal protein S5, mitochondrial"/>
    <property type="match status" value="1"/>
</dbReference>